<proteinExistence type="predicted"/>
<reference evidence="1" key="1">
    <citation type="journal article" date="2014" name="Int. J. Syst. Evol. Microbiol.">
        <title>Complete genome sequence of Corynebacterium casei LMG S-19264T (=DSM 44701T), isolated from a smear-ripened cheese.</title>
        <authorList>
            <consortium name="US DOE Joint Genome Institute (JGI-PGF)"/>
            <person name="Walter F."/>
            <person name="Albersmeier A."/>
            <person name="Kalinowski J."/>
            <person name="Ruckert C."/>
        </authorList>
    </citation>
    <scope>NUCLEOTIDE SEQUENCE</scope>
    <source>
        <strain evidence="1">CGMCC 1.15082</strain>
    </source>
</reference>
<comment type="caution">
    <text evidence="1">The sequence shown here is derived from an EMBL/GenBank/DDBJ whole genome shotgun (WGS) entry which is preliminary data.</text>
</comment>
<accession>A0A916S0H5</accession>
<dbReference type="Proteomes" id="UP000646478">
    <property type="component" value="Unassembled WGS sequence"/>
</dbReference>
<dbReference type="InterPro" id="IPR021791">
    <property type="entry name" value="Phage_TAC_11"/>
</dbReference>
<evidence type="ECO:0000313" key="1">
    <source>
        <dbReference type="EMBL" id="GGA78031.1"/>
    </source>
</evidence>
<gene>
    <name evidence="1" type="ORF">GCM10011491_01520</name>
</gene>
<name>A0A916S0H5_9HYPH</name>
<evidence type="ECO:0000313" key="2">
    <source>
        <dbReference type="Proteomes" id="UP000646478"/>
    </source>
</evidence>
<dbReference type="AlphaFoldDB" id="A0A916S0H5"/>
<sequence length="126" mass="13737">MHHTAYFGDGEKTFALTTEMIHELERKTGVGIAALYGRFMRQDFHFADMVEIIRTGLIGGGTSPAEAQVLVDTYAKPRPIMEIFPLAFDILDTRWNGKPDQDETGQAAASGDLAAAIDAAYADVSE</sequence>
<organism evidence="1 2">
    <name type="scientific">Brucella endophytica</name>
    <dbReference type="NCBI Taxonomy" id="1963359"/>
    <lineage>
        <taxon>Bacteria</taxon>
        <taxon>Pseudomonadati</taxon>
        <taxon>Pseudomonadota</taxon>
        <taxon>Alphaproteobacteria</taxon>
        <taxon>Hyphomicrobiales</taxon>
        <taxon>Brucellaceae</taxon>
        <taxon>Brucella/Ochrobactrum group</taxon>
        <taxon>Brucella</taxon>
    </lineage>
</organism>
<dbReference type="RefSeq" id="WP_188820484.1">
    <property type="nucleotide sequence ID" value="NZ_BMHH01000001.1"/>
</dbReference>
<reference evidence="1" key="2">
    <citation type="submission" date="2020-09" db="EMBL/GenBank/DDBJ databases">
        <authorList>
            <person name="Sun Q."/>
            <person name="Zhou Y."/>
        </authorList>
    </citation>
    <scope>NUCLEOTIDE SEQUENCE</scope>
    <source>
        <strain evidence="1">CGMCC 1.15082</strain>
    </source>
</reference>
<keyword evidence="2" id="KW-1185">Reference proteome</keyword>
<dbReference type="EMBL" id="BMHH01000001">
    <property type="protein sequence ID" value="GGA78031.1"/>
    <property type="molecule type" value="Genomic_DNA"/>
</dbReference>
<evidence type="ECO:0008006" key="3">
    <source>
        <dbReference type="Google" id="ProtNLM"/>
    </source>
</evidence>
<protein>
    <recommendedName>
        <fullName evidence="3">Gene transfer agent family protein</fullName>
    </recommendedName>
</protein>
<dbReference type="Pfam" id="PF11836">
    <property type="entry name" value="Phage_TAC_11"/>
    <property type="match status" value="1"/>
</dbReference>